<dbReference type="PRINTS" id="PR00080">
    <property type="entry name" value="SDRFAMILY"/>
</dbReference>
<dbReference type="PROSITE" id="PS00061">
    <property type="entry name" value="ADH_SHORT"/>
    <property type="match status" value="1"/>
</dbReference>
<dbReference type="PRINTS" id="PR00081">
    <property type="entry name" value="GDHRDH"/>
</dbReference>
<proteinExistence type="inferred from homology"/>
<name>A0ABQ1JDH9_9PROT</name>
<dbReference type="SUPFAM" id="SSF51735">
    <property type="entry name" value="NAD(P)-binding Rossmann-fold domains"/>
    <property type="match status" value="1"/>
</dbReference>
<sequence length="264" mass="27938">MKLDNKVIVVTGGGAGIGRALCQRFTAEGARAVIAVDLNGDAAAETAASGAAQGHYQVDVSNFDQMAAMIDDVEAKFGPIDLFCSNAGIGLGDPDFDNAASSSEEHWQRSWGVNVMAHVHAAKLLVPRMKARGHGYFLNTVSAAGLLSQIGSATYSTTKHAAIGFAEALAIAHKDDGIRVSALCPQGVETAMLRSMAGNPASLDGVLTPEDVAGIVVEAIEAERFLILPHEIVLKYMRNKTSDYERWIGGMVKLRRSIKAARTD</sequence>
<reference evidence="5" key="1">
    <citation type="journal article" date="2019" name="Int. J. Syst. Evol. Microbiol.">
        <title>The Global Catalogue of Microorganisms (GCM) 10K type strain sequencing project: providing services to taxonomists for standard genome sequencing and annotation.</title>
        <authorList>
            <consortium name="The Broad Institute Genomics Platform"/>
            <consortium name="The Broad Institute Genome Sequencing Center for Infectious Disease"/>
            <person name="Wu L."/>
            <person name="Ma J."/>
        </authorList>
    </citation>
    <scope>NUCLEOTIDE SEQUENCE [LARGE SCALE GENOMIC DNA]</scope>
    <source>
        <strain evidence="5">CGMCC 1.10188</strain>
    </source>
</reference>
<dbReference type="PANTHER" id="PTHR43669">
    <property type="entry name" value="5-KETO-D-GLUCONATE 5-REDUCTASE"/>
    <property type="match status" value="1"/>
</dbReference>
<gene>
    <name evidence="4" type="ORF">GCM10011505_50090</name>
</gene>
<dbReference type="InterPro" id="IPR020904">
    <property type="entry name" value="Sc_DH/Rdtase_CS"/>
</dbReference>
<evidence type="ECO:0000256" key="2">
    <source>
        <dbReference type="ARBA" id="ARBA00023002"/>
    </source>
</evidence>
<dbReference type="PANTHER" id="PTHR43669:SF3">
    <property type="entry name" value="ALCOHOL DEHYDROGENASE, PUTATIVE (AFU_ORTHOLOGUE AFUA_3G03445)-RELATED"/>
    <property type="match status" value="1"/>
</dbReference>
<evidence type="ECO:0000313" key="4">
    <source>
        <dbReference type="EMBL" id="GGB63505.1"/>
    </source>
</evidence>
<dbReference type="Proteomes" id="UP000603352">
    <property type="component" value="Unassembled WGS sequence"/>
</dbReference>
<comment type="caution">
    <text evidence="4">The sequence shown here is derived from an EMBL/GenBank/DDBJ whole genome shotgun (WGS) entry which is preliminary data.</text>
</comment>
<dbReference type="CDD" id="cd05233">
    <property type="entry name" value="SDR_c"/>
    <property type="match status" value="1"/>
</dbReference>
<dbReference type="EMBL" id="BMDZ01000138">
    <property type="protein sequence ID" value="GGB63505.1"/>
    <property type="molecule type" value="Genomic_DNA"/>
</dbReference>
<evidence type="ECO:0000256" key="1">
    <source>
        <dbReference type="ARBA" id="ARBA00006484"/>
    </source>
</evidence>
<keyword evidence="2" id="KW-0560">Oxidoreductase</keyword>
<dbReference type="Gene3D" id="3.40.50.720">
    <property type="entry name" value="NAD(P)-binding Rossmann-like Domain"/>
    <property type="match status" value="1"/>
</dbReference>
<organism evidence="4 5">
    <name type="scientific">Tistrella bauzanensis</name>
    <dbReference type="NCBI Taxonomy" id="657419"/>
    <lineage>
        <taxon>Bacteria</taxon>
        <taxon>Pseudomonadati</taxon>
        <taxon>Pseudomonadota</taxon>
        <taxon>Alphaproteobacteria</taxon>
        <taxon>Geminicoccales</taxon>
        <taxon>Geminicoccaceae</taxon>
        <taxon>Tistrella</taxon>
    </lineage>
</organism>
<protein>
    <submittedName>
        <fullName evidence="4">Dehydrogenase</fullName>
    </submittedName>
</protein>
<evidence type="ECO:0000313" key="5">
    <source>
        <dbReference type="Proteomes" id="UP000603352"/>
    </source>
</evidence>
<accession>A0ABQ1JDH9</accession>
<keyword evidence="5" id="KW-1185">Reference proteome</keyword>
<comment type="similarity">
    <text evidence="1 3">Belongs to the short-chain dehydrogenases/reductases (SDR) family.</text>
</comment>
<dbReference type="RefSeq" id="WP_188583154.1">
    <property type="nucleotide sequence ID" value="NZ_BMDZ01000138.1"/>
</dbReference>
<dbReference type="Pfam" id="PF00106">
    <property type="entry name" value="adh_short"/>
    <property type="match status" value="1"/>
</dbReference>
<dbReference type="InterPro" id="IPR002347">
    <property type="entry name" value="SDR_fam"/>
</dbReference>
<dbReference type="InterPro" id="IPR036291">
    <property type="entry name" value="NAD(P)-bd_dom_sf"/>
</dbReference>
<evidence type="ECO:0000256" key="3">
    <source>
        <dbReference type="RuleBase" id="RU000363"/>
    </source>
</evidence>